<accession>A0A3P9LWZ6</accession>
<dbReference type="InterPro" id="IPR013106">
    <property type="entry name" value="Ig_V-set"/>
</dbReference>
<dbReference type="PANTHER" id="PTHR11860:SF87">
    <property type="entry name" value="CMRF35-LIKE MOLECULE 8"/>
    <property type="match status" value="1"/>
</dbReference>
<protein>
    <submittedName>
        <fullName evidence="6">Polymeric immunoglobulin receptor</fullName>
    </submittedName>
</protein>
<dbReference type="Proteomes" id="UP000265180">
    <property type="component" value="Chromosome 17"/>
</dbReference>
<dbReference type="SMART" id="SM00409">
    <property type="entry name" value="IG"/>
    <property type="match status" value="2"/>
</dbReference>
<dbReference type="Pfam" id="PF07686">
    <property type="entry name" value="V-set"/>
    <property type="match status" value="1"/>
</dbReference>
<feature type="transmembrane region" description="Helical" evidence="4">
    <location>
        <begin position="324"/>
        <end position="344"/>
    </location>
</feature>
<dbReference type="Ensembl" id="ENSORLT00020005510.1">
    <property type="protein sequence ID" value="ENSORLP00020025031.1"/>
    <property type="gene ID" value="ENSORLG00020006720.1"/>
</dbReference>
<dbReference type="SUPFAM" id="SSF48726">
    <property type="entry name" value="Immunoglobulin"/>
    <property type="match status" value="3"/>
</dbReference>
<dbReference type="AlphaFoldDB" id="A0A3P9LWZ6"/>
<keyword evidence="3 4" id="KW-0472">Membrane</keyword>
<evidence type="ECO:0000259" key="5">
    <source>
        <dbReference type="PROSITE" id="PS50835"/>
    </source>
</evidence>
<comment type="subcellular location">
    <subcellularLocation>
        <location evidence="1">Membrane</location>
    </subcellularLocation>
</comment>
<dbReference type="CDD" id="cd05716">
    <property type="entry name" value="IgV_pIgR_like"/>
    <property type="match status" value="1"/>
</dbReference>
<dbReference type="InterPro" id="IPR003599">
    <property type="entry name" value="Ig_sub"/>
</dbReference>
<dbReference type="Gene3D" id="2.60.40.10">
    <property type="entry name" value="Immunoglobulins"/>
    <property type="match status" value="3"/>
</dbReference>
<evidence type="ECO:0000256" key="2">
    <source>
        <dbReference type="ARBA" id="ARBA00022692"/>
    </source>
</evidence>
<reference evidence="6" key="4">
    <citation type="submission" date="2025-09" db="UniProtKB">
        <authorList>
            <consortium name="Ensembl"/>
        </authorList>
    </citation>
    <scope>IDENTIFICATION</scope>
    <source>
        <strain evidence="6">HNI</strain>
    </source>
</reference>
<dbReference type="InterPro" id="IPR050671">
    <property type="entry name" value="CD300_family_receptors"/>
</dbReference>
<dbReference type="InterPro" id="IPR036179">
    <property type="entry name" value="Ig-like_dom_sf"/>
</dbReference>
<dbReference type="PANTHER" id="PTHR11860">
    <property type="entry name" value="POLYMERIC-IMMUNOGLOBULIN RECEPTOR"/>
    <property type="match status" value="1"/>
</dbReference>
<evidence type="ECO:0000256" key="1">
    <source>
        <dbReference type="ARBA" id="ARBA00004370"/>
    </source>
</evidence>
<evidence type="ECO:0000256" key="3">
    <source>
        <dbReference type="ARBA" id="ARBA00023136"/>
    </source>
</evidence>
<name>A0A3P9LWZ6_ORYLA</name>
<dbReference type="GO" id="GO:0016020">
    <property type="term" value="C:membrane"/>
    <property type="evidence" value="ECO:0007669"/>
    <property type="project" value="UniProtKB-SubCell"/>
</dbReference>
<evidence type="ECO:0000313" key="6">
    <source>
        <dbReference type="Ensembl" id="ENSORLP00020025031.1"/>
    </source>
</evidence>
<evidence type="ECO:0000256" key="4">
    <source>
        <dbReference type="SAM" id="Phobius"/>
    </source>
</evidence>
<dbReference type="InterPro" id="IPR013783">
    <property type="entry name" value="Ig-like_fold"/>
</dbReference>
<reference evidence="6 7" key="2">
    <citation type="submission" date="2017-04" db="EMBL/GenBank/DDBJ databases">
        <title>CpG methylation of centromeres and impact of large insertions on vertebrate speciation.</title>
        <authorList>
            <person name="Ichikawa K."/>
            <person name="Yoshimura J."/>
            <person name="Morishita S."/>
        </authorList>
    </citation>
    <scope>NUCLEOTIDE SEQUENCE</scope>
    <source>
        <strain evidence="6 7">HNI</strain>
    </source>
</reference>
<feature type="domain" description="Ig-like" evidence="5">
    <location>
        <begin position="68"/>
        <end position="167"/>
    </location>
</feature>
<proteinExistence type="predicted"/>
<keyword evidence="4" id="KW-1133">Transmembrane helix</keyword>
<reference key="1">
    <citation type="journal article" date="2007" name="Nature">
        <title>The medaka draft genome and insights into vertebrate genome evolution.</title>
        <authorList>
            <person name="Kasahara M."/>
            <person name="Naruse K."/>
            <person name="Sasaki S."/>
            <person name="Nakatani Y."/>
            <person name="Qu W."/>
            <person name="Ahsan B."/>
            <person name="Yamada T."/>
            <person name="Nagayasu Y."/>
            <person name="Doi K."/>
            <person name="Kasai Y."/>
            <person name="Jindo T."/>
            <person name="Kobayashi D."/>
            <person name="Shimada A."/>
            <person name="Toyoda A."/>
            <person name="Kuroki Y."/>
            <person name="Fujiyama A."/>
            <person name="Sasaki T."/>
            <person name="Shimizu A."/>
            <person name="Asakawa S."/>
            <person name="Shimizu N."/>
            <person name="Hashimoto S."/>
            <person name="Yang J."/>
            <person name="Lee Y."/>
            <person name="Matsushima K."/>
            <person name="Sugano S."/>
            <person name="Sakaizumi M."/>
            <person name="Narita T."/>
            <person name="Ohishi K."/>
            <person name="Haga S."/>
            <person name="Ohta F."/>
            <person name="Nomoto H."/>
            <person name="Nogata K."/>
            <person name="Morishita T."/>
            <person name="Endo T."/>
            <person name="Shin-I T."/>
            <person name="Takeda H."/>
            <person name="Morishita S."/>
            <person name="Kohara Y."/>
        </authorList>
    </citation>
    <scope>NUCLEOTIDE SEQUENCE [LARGE SCALE GENOMIC DNA]</scope>
    <source>
        <strain>Hd-rR</strain>
    </source>
</reference>
<organism evidence="6 7">
    <name type="scientific">Oryzias latipes</name>
    <name type="common">Japanese rice fish</name>
    <name type="synonym">Japanese killifish</name>
    <dbReference type="NCBI Taxonomy" id="8090"/>
    <lineage>
        <taxon>Eukaryota</taxon>
        <taxon>Metazoa</taxon>
        <taxon>Chordata</taxon>
        <taxon>Craniata</taxon>
        <taxon>Vertebrata</taxon>
        <taxon>Euteleostomi</taxon>
        <taxon>Actinopterygii</taxon>
        <taxon>Neopterygii</taxon>
        <taxon>Teleostei</taxon>
        <taxon>Neoteleostei</taxon>
        <taxon>Acanthomorphata</taxon>
        <taxon>Ovalentaria</taxon>
        <taxon>Atherinomorphae</taxon>
        <taxon>Beloniformes</taxon>
        <taxon>Adrianichthyidae</taxon>
        <taxon>Oryziinae</taxon>
        <taxon>Oryzias</taxon>
    </lineage>
</organism>
<sequence length="395" mass="44115">MWCRSGDPRSCRSTGSEGIYEDSSLVIRDDRIGAFTVTYKKLEKEDTAWYWCSAGQQRTPVRIMVKPPPTTMFHCKVTMDGEYSVLEGGFLTIPCHYGPQYVSNVKYWCQGKTREFCTSLARTDDARRIGPAVEKVSIFDDPVQLVSTVTMNNLKEGDSGWYMCGVEIGNLWKADDVGYTNIKVIHGLSAVHSQVSGEEGSSVAAECVYSERLRDSVKMWCRSGDPRSCRSTGSEGIYEDSSVVIRDDRIGAFTIIYKKLEKGDTAWYWCSAGQQKTPVYILVTPLPTTTSTSKSTPPMTNKPPTHLAPPHLESKETWHGHTHLLAIMVVCLCIIVLGVVVMVARKLWNFHRKDSVLKEVAKMKAKYNGNSGDVDDLESVAVVFLNKNSEEVLLH</sequence>
<keyword evidence="2 4" id="KW-0812">Transmembrane</keyword>
<reference evidence="6" key="3">
    <citation type="submission" date="2025-08" db="UniProtKB">
        <authorList>
            <consortium name="Ensembl"/>
        </authorList>
    </citation>
    <scope>IDENTIFICATION</scope>
    <source>
        <strain evidence="6">HNI</strain>
    </source>
</reference>
<dbReference type="InterPro" id="IPR007110">
    <property type="entry name" value="Ig-like_dom"/>
</dbReference>
<dbReference type="PROSITE" id="PS50835">
    <property type="entry name" value="IG_LIKE"/>
    <property type="match status" value="1"/>
</dbReference>
<evidence type="ECO:0000313" key="7">
    <source>
        <dbReference type="Proteomes" id="UP000265180"/>
    </source>
</evidence>